<evidence type="ECO:0000313" key="1">
    <source>
        <dbReference type="EMBL" id="QJA56464.1"/>
    </source>
</evidence>
<name>A0A6M3IGB7_9ZZZZ</name>
<sequence>MTDNDLVSVRGLVESEYEEVLREFTGTFVGYETSPATGYAGTRVSLNFKDIDNVVCAAGSVYNFPTKVINLGLSNKKKSKFGYLGDSLAALLAPDEDIKDAEGRTMKLVYCDGQDGRPAPKPIWMGNISYRAEFPDKMVPTVLWIVVEVDGAGAVEAEDGVASAAEWAEQNLIGKTKAEFNKWAFADARVRKDTALQRSISDKSFVTSLIQLGRVVEDGDGIFQQAEIPFQRTPI</sequence>
<gene>
    <name evidence="2" type="ORF">MM415A03451_0002</name>
    <name evidence="1" type="ORF">MM415B01838_0002</name>
</gene>
<proteinExistence type="predicted"/>
<organism evidence="1">
    <name type="scientific">viral metagenome</name>
    <dbReference type="NCBI Taxonomy" id="1070528"/>
    <lineage>
        <taxon>unclassified sequences</taxon>
        <taxon>metagenomes</taxon>
        <taxon>organismal metagenomes</taxon>
    </lineage>
</organism>
<dbReference type="EMBL" id="MT141221">
    <property type="protein sequence ID" value="QJA56464.1"/>
    <property type="molecule type" value="Genomic_DNA"/>
</dbReference>
<protein>
    <submittedName>
        <fullName evidence="1">Uncharacterized protein</fullName>
    </submittedName>
</protein>
<evidence type="ECO:0000313" key="2">
    <source>
        <dbReference type="EMBL" id="QJA70951.1"/>
    </source>
</evidence>
<dbReference type="AlphaFoldDB" id="A0A6M3IGB7"/>
<accession>A0A6M3IGB7</accession>
<dbReference type="EMBL" id="MT141835">
    <property type="protein sequence ID" value="QJA70951.1"/>
    <property type="molecule type" value="Genomic_DNA"/>
</dbReference>
<reference evidence="1" key="1">
    <citation type="submission" date="2020-03" db="EMBL/GenBank/DDBJ databases">
        <title>The deep terrestrial virosphere.</title>
        <authorList>
            <person name="Holmfeldt K."/>
            <person name="Nilsson E."/>
            <person name="Simone D."/>
            <person name="Lopez-Fernandez M."/>
            <person name="Wu X."/>
            <person name="de Brujin I."/>
            <person name="Lundin D."/>
            <person name="Andersson A."/>
            <person name="Bertilsson S."/>
            <person name="Dopson M."/>
        </authorList>
    </citation>
    <scope>NUCLEOTIDE SEQUENCE</scope>
    <source>
        <strain evidence="2">MM415A03451</strain>
        <strain evidence="1">MM415B01838</strain>
    </source>
</reference>